<keyword evidence="9" id="KW-1185">Reference proteome</keyword>
<feature type="compositionally biased region" description="Basic and acidic residues" evidence="6">
    <location>
        <begin position="206"/>
        <end position="230"/>
    </location>
</feature>
<dbReference type="GO" id="GO:0005634">
    <property type="term" value="C:nucleus"/>
    <property type="evidence" value="ECO:0007669"/>
    <property type="project" value="UniProtKB-SubCell"/>
</dbReference>
<dbReference type="Gene3D" id="3.30.1740.10">
    <property type="entry name" value="Zinc finger, PARP-type"/>
    <property type="match status" value="2"/>
</dbReference>
<dbReference type="Pfam" id="PF00645">
    <property type="entry name" value="zf-PARP"/>
    <property type="match status" value="2"/>
</dbReference>
<keyword evidence="8" id="KW-0675">Receptor</keyword>
<accession>A0A139AYD8</accession>
<organism evidence="8 9">
    <name type="scientific">Gonapodya prolifera (strain JEL478)</name>
    <name type="common">Monoblepharis prolifera</name>
    <dbReference type="NCBI Taxonomy" id="1344416"/>
    <lineage>
        <taxon>Eukaryota</taxon>
        <taxon>Fungi</taxon>
        <taxon>Fungi incertae sedis</taxon>
        <taxon>Chytridiomycota</taxon>
        <taxon>Chytridiomycota incertae sedis</taxon>
        <taxon>Monoblepharidomycetes</taxon>
        <taxon>Monoblepharidales</taxon>
        <taxon>Gonapodyaceae</taxon>
        <taxon>Gonapodya</taxon>
    </lineage>
</organism>
<dbReference type="STRING" id="1344416.A0A139AYD8"/>
<sequence length="274" mass="30350">MSDPSGHITVEYAKSGRAKCKFSGCKEGLIANKAIRFGRHVDSVQFEGTLTSWYHAECFAKTKKNRELKIKDVSGFTTLSTEDQETLVKLFDSKADAEHSGSNDDAADADGDEVESDPEYGIQYAASSRSSCHDCKDKIPTGQLRISIGANTSQKEGKSFVIVRWYHPLCFQKINAKSVQPITSIKQLTGWESIAEDHRKYVDDCLEGREPDGEVPLKAKEPKEKKESRPSKKRKTAAKNGKQEEEGEDGTASASDEEEDESEGKGSCDKRKRT</sequence>
<evidence type="ECO:0000313" key="8">
    <source>
        <dbReference type="EMBL" id="KXS21583.1"/>
    </source>
</evidence>
<feature type="domain" description="PARP-type" evidence="7">
    <location>
        <begin position="120"/>
        <end position="210"/>
    </location>
</feature>
<evidence type="ECO:0000256" key="2">
    <source>
        <dbReference type="ARBA" id="ARBA00022723"/>
    </source>
</evidence>
<dbReference type="GO" id="GO:0003677">
    <property type="term" value="F:DNA binding"/>
    <property type="evidence" value="ECO:0007669"/>
    <property type="project" value="UniProtKB-KW"/>
</dbReference>
<evidence type="ECO:0000256" key="5">
    <source>
        <dbReference type="ARBA" id="ARBA00023242"/>
    </source>
</evidence>
<dbReference type="InterPro" id="IPR036957">
    <property type="entry name" value="Znf_PARP_sf"/>
</dbReference>
<protein>
    <submittedName>
        <fullName evidence="8">Glucocorticoid receptor-like (DNA-binding domain)</fullName>
    </submittedName>
</protein>
<dbReference type="GO" id="GO:0008270">
    <property type="term" value="F:zinc ion binding"/>
    <property type="evidence" value="ECO:0007669"/>
    <property type="project" value="UniProtKB-KW"/>
</dbReference>
<evidence type="ECO:0000256" key="6">
    <source>
        <dbReference type="SAM" id="MobiDB-lite"/>
    </source>
</evidence>
<dbReference type="PROSITE" id="PS50064">
    <property type="entry name" value="ZF_PARP_2"/>
    <property type="match status" value="2"/>
</dbReference>
<evidence type="ECO:0000256" key="3">
    <source>
        <dbReference type="ARBA" id="ARBA00022771"/>
    </source>
</evidence>
<gene>
    <name evidence="8" type="ORF">M427DRAFT_150926</name>
</gene>
<dbReference type="EMBL" id="KQ965732">
    <property type="protein sequence ID" value="KXS21583.1"/>
    <property type="molecule type" value="Genomic_DNA"/>
</dbReference>
<feature type="compositionally biased region" description="Acidic residues" evidence="6">
    <location>
        <begin position="245"/>
        <end position="262"/>
    </location>
</feature>
<feature type="compositionally biased region" description="Basic and acidic residues" evidence="6">
    <location>
        <begin position="263"/>
        <end position="274"/>
    </location>
</feature>
<feature type="region of interest" description="Disordered" evidence="6">
    <location>
        <begin position="95"/>
        <end position="116"/>
    </location>
</feature>
<dbReference type="OrthoDB" id="429950at2759"/>
<evidence type="ECO:0000313" key="9">
    <source>
        <dbReference type="Proteomes" id="UP000070544"/>
    </source>
</evidence>
<evidence type="ECO:0000256" key="1">
    <source>
        <dbReference type="ARBA" id="ARBA00004123"/>
    </source>
</evidence>
<keyword evidence="5" id="KW-0539">Nucleus</keyword>
<dbReference type="SMART" id="SM01336">
    <property type="entry name" value="zf-PARP"/>
    <property type="match status" value="2"/>
</dbReference>
<keyword evidence="2" id="KW-0479">Metal-binding</keyword>
<proteinExistence type="predicted"/>
<dbReference type="AlphaFoldDB" id="A0A139AYD8"/>
<keyword evidence="8" id="KW-0238">DNA-binding</keyword>
<dbReference type="SUPFAM" id="SSF57716">
    <property type="entry name" value="Glucocorticoid receptor-like (DNA-binding domain)"/>
    <property type="match status" value="2"/>
</dbReference>
<evidence type="ECO:0000256" key="4">
    <source>
        <dbReference type="ARBA" id="ARBA00022833"/>
    </source>
</evidence>
<comment type="subcellular location">
    <subcellularLocation>
        <location evidence="1">Nucleus</location>
    </subcellularLocation>
</comment>
<reference evidence="8 9" key="1">
    <citation type="journal article" date="2015" name="Genome Biol. Evol.">
        <title>Phylogenomic analyses indicate that early fungi evolved digesting cell walls of algal ancestors of land plants.</title>
        <authorList>
            <person name="Chang Y."/>
            <person name="Wang S."/>
            <person name="Sekimoto S."/>
            <person name="Aerts A.L."/>
            <person name="Choi C."/>
            <person name="Clum A."/>
            <person name="LaButti K.M."/>
            <person name="Lindquist E.A."/>
            <person name="Yee Ngan C."/>
            <person name="Ohm R.A."/>
            <person name="Salamov A.A."/>
            <person name="Grigoriev I.V."/>
            <person name="Spatafora J.W."/>
            <person name="Berbee M.L."/>
        </authorList>
    </citation>
    <scope>NUCLEOTIDE SEQUENCE [LARGE SCALE GENOMIC DNA]</scope>
    <source>
        <strain evidence="8 9">JEL478</strain>
    </source>
</reference>
<dbReference type="InterPro" id="IPR001510">
    <property type="entry name" value="Znf_PARP"/>
</dbReference>
<keyword evidence="3" id="KW-0863">Zinc-finger</keyword>
<feature type="region of interest" description="Disordered" evidence="6">
    <location>
        <begin position="206"/>
        <end position="274"/>
    </location>
</feature>
<feature type="compositionally biased region" description="Acidic residues" evidence="6">
    <location>
        <begin position="105"/>
        <end position="116"/>
    </location>
</feature>
<keyword evidence="4" id="KW-0862">Zinc</keyword>
<evidence type="ECO:0000259" key="7">
    <source>
        <dbReference type="PROSITE" id="PS50064"/>
    </source>
</evidence>
<dbReference type="Proteomes" id="UP000070544">
    <property type="component" value="Unassembled WGS sequence"/>
</dbReference>
<feature type="domain" description="PARP-type" evidence="7">
    <location>
        <begin position="8"/>
        <end position="95"/>
    </location>
</feature>
<name>A0A139AYD8_GONPJ</name>